<protein>
    <submittedName>
        <fullName evidence="1">Uncharacterized protein</fullName>
    </submittedName>
</protein>
<sequence>RAASEALAHGGKPCRIETLLANEPEDWPERFTELHGEEMSWDDYTTQVCEAFADPDIGPAVITRLLKEDGFAISESSVARHNREQCICPVS</sequence>
<accession>A0A0F9BFB5</accession>
<dbReference type="AlphaFoldDB" id="A0A0F9BFB5"/>
<reference evidence="1" key="1">
    <citation type="journal article" date="2015" name="Nature">
        <title>Complex archaea that bridge the gap between prokaryotes and eukaryotes.</title>
        <authorList>
            <person name="Spang A."/>
            <person name="Saw J.H."/>
            <person name="Jorgensen S.L."/>
            <person name="Zaremba-Niedzwiedzka K."/>
            <person name="Martijn J."/>
            <person name="Lind A.E."/>
            <person name="van Eijk R."/>
            <person name="Schleper C."/>
            <person name="Guy L."/>
            <person name="Ettema T.J."/>
        </authorList>
    </citation>
    <scope>NUCLEOTIDE SEQUENCE</scope>
</reference>
<dbReference type="EMBL" id="LAZR01049573">
    <property type="protein sequence ID" value="KKK89344.1"/>
    <property type="molecule type" value="Genomic_DNA"/>
</dbReference>
<name>A0A0F9BFB5_9ZZZZ</name>
<gene>
    <name evidence="1" type="ORF">LCGC14_2734070</name>
</gene>
<comment type="caution">
    <text evidence="1">The sequence shown here is derived from an EMBL/GenBank/DDBJ whole genome shotgun (WGS) entry which is preliminary data.</text>
</comment>
<organism evidence="1">
    <name type="scientific">marine sediment metagenome</name>
    <dbReference type="NCBI Taxonomy" id="412755"/>
    <lineage>
        <taxon>unclassified sequences</taxon>
        <taxon>metagenomes</taxon>
        <taxon>ecological metagenomes</taxon>
    </lineage>
</organism>
<feature type="non-terminal residue" evidence="1">
    <location>
        <position position="1"/>
    </location>
</feature>
<proteinExistence type="predicted"/>
<evidence type="ECO:0000313" key="1">
    <source>
        <dbReference type="EMBL" id="KKK89344.1"/>
    </source>
</evidence>